<gene>
    <name evidence="1" type="ORF">S03H2_66085</name>
</gene>
<dbReference type="AlphaFoldDB" id="X1I6L7"/>
<reference evidence="1" key="1">
    <citation type="journal article" date="2014" name="Front. Microbiol.">
        <title>High frequency of phylogenetically diverse reductive dehalogenase-homologous genes in deep subseafloor sedimentary metagenomes.</title>
        <authorList>
            <person name="Kawai M."/>
            <person name="Futagami T."/>
            <person name="Toyoda A."/>
            <person name="Takaki Y."/>
            <person name="Nishi S."/>
            <person name="Hori S."/>
            <person name="Arai W."/>
            <person name="Tsubouchi T."/>
            <person name="Morono Y."/>
            <person name="Uchiyama I."/>
            <person name="Ito T."/>
            <person name="Fujiyama A."/>
            <person name="Inagaki F."/>
            <person name="Takami H."/>
        </authorList>
    </citation>
    <scope>NUCLEOTIDE SEQUENCE</scope>
    <source>
        <strain evidence="1">Expedition CK06-06</strain>
    </source>
</reference>
<organism evidence="1">
    <name type="scientific">marine sediment metagenome</name>
    <dbReference type="NCBI Taxonomy" id="412755"/>
    <lineage>
        <taxon>unclassified sequences</taxon>
        <taxon>metagenomes</taxon>
        <taxon>ecological metagenomes</taxon>
    </lineage>
</organism>
<sequence>AYTAKNAIFVRLLRLSIDFLKGGDFRMWNLKNQ</sequence>
<name>X1I6L7_9ZZZZ</name>
<feature type="non-terminal residue" evidence="1">
    <location>
        <position position="1"/>
    </location>
</feature>
<protein>
    <submittedName>
        <fullName evidence="1">Uncharacterized protein</fullName>
    </submittedName>
</protein>
<proteinExistence type="predicted"/>
<comment type="caution">
    <text evidence="1">The sequence shown here is derived from an EMBL/GenBank/DDBJ whole genome shotgun (WGS) entry which is preliminary data.</text>
</comment>
<evidence type="ECO:0000313" key="1">
    <source>
        <dbReference type="EMBL" id="GAH78011.1"/>
    </source>
</evidence>
<dbReference type="EMBL" id="BARU01043114">
    <property type="protein sequence ID" value="GAH78011.1"/>
    <property type="molecule type" value="Genomic_DNA"/>
</dbReference>
<accession>X1I6L7</accession>